<sequence length="23" mass="2560">METDSMCYLHNDALQTCGLCTPI</sequence>
<proteinExistence type="predicted"/>
<organism evidence="1">
    <name type="scientific">Anguilla anguilla</name>
    <name type="common">European freshwater eel</name>
    <name type="synonym">Muraena anguilla</name>
    <dbReference type="NCBI Taxonomy" id="7936"/>
    <lineage>
        <taxon>Eukaryota</taxon>
        <taxon>Metazoa</taxon>
        <taxon>Chordata</taxon>
        <taxon>Craniata</taxon>
        <taxon>Vertebrata</taxon>
        <taxon>Euteleostomi</taxon>
        <taxon>Actinopterygii</taxon>
        <taxon>Neopterygii</taxon>
        <taxon>Teleostei</taxon>
        <taxon>Anguilliformes</taxon>
        <taxon>Anguillidae</taxon>
        <taxon>Anguilla</taxon>
    </lineage>
</organism>
<dbReference type="AlphaFoldDB" id="A0A0E9XTG9"/>
<accession>A0A0E9XTG9</accession>
<reference evidence="1" key="1">
    <citation type="submission" date="2014-11" db="EMBL/GenBank/DDBJ databases">
        <authorList>
            <person name="Amaro Gonzalez C."/>
        </authorList>
    </citation>
    <scope>NUCLEOTIDE SEQUENCE</scope>
</reference>
<protein>
    <submittedName>
        <fullName evidence="1">Uncharacterized protein</fullName>
    </submittedName>
</protein>
<evidence type="ECO:0000313" key="1">
    <source>
        <dbReference type="EMBL" id="JAI04964.1"/>
    </source>
</evidence>
<reference evidence="1" key="2">
    <citation type="journal article" date="2015" name="Fish Shellfish Immunol.">
        <title>Early steps in the European eel (Anguilla anguilla)-Vibrio vulnificus interaction in the gills: Role of the RtxA13 toxin.</title>
        <authorList>
            <person name="Callol A."/>
            <person name="Pajuelo D."/>
            <person name="Ebbesson L."/>
            <person name="Teles M."/>
            <person name="MacKenzie S."/>
            <person name="Amaro C."/>
        </authorList>
    </citation>
    <scope>NUCLEOTIDE SEQUENCE</scope>
</reference>
<name>A0A0E9XTG9_ANGAN</name>
<dbReference type="EMBL" id="GBXM01003614">
    <property type="protein sequence ID" value="JAI04964.1"/>
    <property type="molecule type" value="Transcribed_RNA"/>
</dbReference>